<keyword evidence="6 7" id="KW-0482">Metalloprotease</keyword>
<dbReference type="InterPro" id="IPR052759">
    <property type="entry name" value="Metalloprotease_M4"/>
</dbReference>
<evidence type="ECO:0000259" key="8">
    <source>
        <dbReference type="Pfam" id="PF01447"/>
    </source>
</evidence>
<proteinExistence type="inferred from homology"/>
<keyword evidence="4 7" id="KW-0378">Hydrolase</keyword>
<keyword evidence="11" id="KW-1185">Reference proteome</keyword>
<accession>A0ABS9LDV3</accession>
<comment type="subcellular location">
    <subcellularLocation>
        <location evidence="7">Secreted</location>
    </subcellularLocation>
</comment>
<dbReference type="Gene3D" id="3.10.170.10">
    <property type="match status" value="1"/>
</dbReference>
<evidence type="ECO:0000313" key="11">
    <source>
        <dbReference type="Proteomes" id="UP001165368"/>
    </source>
</evidence>
<evidence type="ECO:0000256" key="6">
    <source>
        <dbReference type="ARBA" id="ARBA00023049"/>
    </source>
</evidence>
<sequence>MHCYIVPPYLLRRIARLAPESLQPAAEAARRALVRTAGLSRTRRAKVQLLSAAAPAPALPGAAQLPGPQAVPGPAGWPELAPERLISDARHTGRLPGQRVRGEGDPAAADPAANEAYDGLGSTFELFARAYGRNSLDDAGEVLRATVHYGQDYDNAFWNGTRMVFGDGDGQIFRRFTGSLSVIGHELTHGVTQYTANLAYRGQPGALNESVSDVFAALVEQYARRQTAAEASWLIGAGLFTDRVNGVALRSLKEPGTAYDDEVLGKDPQPGTMAGYVRTADDYGGVHVNSGIPNRAFALLALRLGGYAWERAGLIWYDALIGPEVGAQTDFAGFARATESAAVKRYGRESEEHAALAAAWAQVGIMD</sequence>
<reference evidence="10" key="1">
    <citation type="submission" date="2022-01" db="EMBL/GenBank/DDBJ databases">
        <authorList>
            <person name="Jo J.-H."/>
            <person name="Im W.-T."/>
        </authorList>
    </citation>
    <scope>NUCLEOTIDE SEQUENCE</scope>
    <source>
        <strain evidence="10">I2-34</strain>
    </source>
</reference>
<dbReference type="RefSeq" id="WP_237827278.1">
    <property type="nucleotide sequence ID" value="NZ_JAKLTQ010000033.1"/>
</dbReference>
<dbReference type="Pfam" id="PF02868">
    <property type="entry name" value="Peptidase_M4_C"/>
    <property type="match status" value="1"/>
</dbReference>
<evidence type="ECO:0000256" key="7">
    <source>
        <dbReference type="RuleBase" id="RU366073"/>
    </source>
</evidence>
<comment type="cofactor">
    <cofactor evidence="7">
        <name>Zn(2+)</name>
        <dbReference type="ChEBI" id="CHEBI:29105"/>
    </cofactor>
</comment>
<keyword evidence="5 7" id="KW-0862">Zinc</keyword>
<evidence type="ECO:0000256" key="4">
    <source>
        <dbReference type="ARBA" id="ARBA00022801"/>
    </source>
</evidence>
<keyword evidence="7" id="KW-0964">Secreted</keyword>
<dbReference type="Proteomes" id="UP001165368">
    <property type="component" value="Unassembled WGS sequence"/>
</dbReference>
<gene>
    <name evidence="10" type="ORF">LVY72_23380</name>
</gene>
<dbReference type="EMBL" id="JAKLTQ010000033">
    <property type="protein sequence ID" value="MCG2624836.1"/>
    <property type="molecule type" value="Genomic_DNA"/>
</dbReference>
<evidence type="ECO:0000256" key="2">
    <source>
        <dbReference type="ARBA" id="ARBA00022670"/>
    </source>
</evidence>
<comment type="caution">
    <text evidence="10">The sequence shown here is derived from an EMBL/GenBank/DDBJ whole genome shotgun (WGS) entry which is preliminary data.</text>
</comment>
<dbReference type="SUPFAM" id="SSF55486">
    <property type="entry name" value="Metalloproteases ('zincins'), catalytic domain"/>
    <property type="match status" value="1"/>
</dbReference>
<dbReference type="Pfam" id="PF01447">
    <property type="entry name" value="Peptidase_M4"/>
    <property type="match status" value="1"/>
</dbReference>
<dbReference type="EC" id="3.4.24.-" evidence="7"/>
<feature type="domain" description="Peptidase M4 C-terminal" evidence="9">
    <location>
        <begin position="196"/>
        <end position="365"/>
    </location>
</feature>
<evidence type="ECO:0000313" key="10">
    <source>
        <dbReference type="EMBL" id="MCG2624836.1"/>
    </source>
</evidence>
<dbReference type="InterPro" id="IPR001570">
    <property type="entry name" value="Peptidase_M4_C_domain"/>
</dbReference>
<keyword evidence="3" id="KW-0479">Metal-binding</keyword>
<comment type="similarity">
    <text evidence="1 7">Belongs to the peptidase M4 family.</text>
</comment>
<dbReference type="PRINTS" id="PR00730">
    <property type="entry name" value="THERMOLYSIN"/>
</dbReference>
<evidence type="ECO:0000256" key="5">
    <source>
        <dbReference type="ARBA" id="ARBA00022833"/>
    </source>
</evidence>
<dbReference type="PANTHER" id="PTHR43579">
    <property type="match status" value="1"/>
</dbReference>
<comment type="function">
    <text evidence="7">Extracellular zinc metalloprotease.</text>
</comment>
<dbReference type="InterPro" id="IPR023612">
    <property type="entry name" value="Peptidase_M4"/>
</dbReference>
<name>A0ABS9LDV3_9MICC</name>
<feature type="domain" description="Peptidase M4" evidence="8">
    <location>
        <begin position="110"/>
        <end position="193"/>
    </location>
</feature>
<organism evidence="10 11">
    <name type="scientific">Arthrobacter hankyongi</name>
    <dbReference type="NCBI Taxonomy" id="2904801"/>
    <lineage>
        <taxon>Bacteria</taxon>
        <taxon>Bacillati</taxon>
        <taxon>Actinomycetota</taxon>
        <taxon>Actinomycetes</taxon>
        <taxon>Micrococcales</taxon>
        <taxon>Micrococcaceae</taxon>
        <taxon>Arthrobacter</taxon>
    </lineage>
</organism>
<dbReference type="Gene3D" id="1.10.390.10">
    <property type="entry name" value="Neutral Protease Domain 2"/>
    <property type="match status" value="1"/>
</dbReference>
<evidence type="ECO:0000256" key="3">
    <source>
        <dbReference type="ARBA" id="ARBA00022723"/>
    </source>
</evidence>
<dbReference type="CDD" id="cd09597">
    <property type="entry name" value="M4_TLP"/>
    <property type="match status" value="1"/>
</dbReference>
<dbReference type="InterPro" id="IPR027268">
    <property type="entry name" value="Peptidase_M4/M1_CTD_sf"/>
</dbReference>
<dbReference type="InterPro" id="IPR013856">
    <property type="entry name" value="Peptidase_M4_domain"/>
</dbReference>
<evidence type="ECO:0000259" key="9">
    <source>
        <dbReference type="Pfam" id="PF02868"/>
    </source>
</evidence>
<evidence type="ECO:0000256" key="1">
    <source>
        <dbReference type="ARBA" id="ARBA00009388"/>
    </source>
</evidence>
<dbReference type="PANTHER" id="PTHR43579:SF1">
    <property type="entry name" value="NEUTRAL METALLOPROTEINASE"/>
    <property type="match status" value="1"/>
</dbReference>
<keyword evidence="2 7" id="KW-0645">Protease</keyword>
<protein>
    <recommendedName>
        <fullName evidence="7">Neutral metalloproteinase</fullName>
        <ecNumber evidence="7">3.4.24.-</ecNumber>
    </recommendedName>
</protein>